<evidence type="ECO:0000313" key="3">
    <source>
        <dbReference type="Proteomes" id="UP001439008"/>
    </source>
</evidence>
<feature type="transmembrane region" description="Helical" evidence="1">
    <location>
        <begin position="6"/>
        <end position="26"/>
    </location>
</feature>
<dbReference type="Proteomes" id="UP001439008">
    <property type="component" value="Unassembled WGS sequence"/>
</dbReference>
<evidence type="ECO:0008006" key="4">
    <source>
        <dbReference type="Google" id="ProtNLM"/>
    </source>
</evidence>
<gene>
    <name evidence="2" type="ORF">MHBO_002240</name>
</gene>
<organism evidence="2 3">
    <name type="scientific">Bonamia ostreae</name>
    <dbReference type="NCBI Taxonomy" id="126728"/>
    <lineage>
        <taxon>Eukaryota</taxon>
        <taxon>Sar</taxon>
        <taxon>Rhizaria</taxon>
        <taxon>Endomyxa</taxon>
        <taxon>Ascetosporea</taxon>
        <taxon>Haplosporida</taxon>
        <taxon>Bonamia</taxon>
    </lineage>
</organism>
<accession>A0ABV2ALQ0</accession>
<proteinExistence type="predicted"/>
<feature type="transmembrane region" description="Helical" evidence="1">
    <location>
        <begin position="152"/>
        <end position="172"/>
    </location>
</feature>
<protein>
    <recommendedName>
        <fullName evidence="4">YhhN-like protein</fullName>
    </recommendedName>
</protein>
<reference evidence="2 3" key="1">
    <citation type="journal article" date="2024" name="BMC Biol.">
        <title>Comparative genomics of Ascetosporea gives new insight into the evolutionary basis for animal parasitism in Rhizaria.</title>
        <authorList>
            <person name="Hiltunen Thoren M."/>
            <person name="Onut-Brannstrom I."/>
            <person name="Alfjorden A."/>
            <person name="Peckova H."/>
            <person name="Swords F."/>
            <person name="Hooper C."/>
            <person name="Holzer A.S."/>
            <person name="Bass D."/>
            <person name="Burki F."/>
        </authorList>
    </citation>
    <scope>NUCLEOTIDE SEQUENCE [LARGE SCALE GENOMIC DNA]</scope>
    <source>
        <strain evidence="2">20-A016</strain>
    </source>
</reference>
<comment type="caution">
    <text evidence="2">The sequence shown here is derived from an EMBL/GenBank/DDBJ whole genome shotgun (WGS) entry which is preliminary data.</text>
</comment>
<feature type="transmembrane region" description="Helical" evidence="1">
    <location>
        <begin position="184"/>
        <end position="203"/>
    </location>
</feature>
<keyword evidence="1" id="KW-0472">Membrane</keyword>
<feature type="transmembrane region" description="Helical" evidence="1">
    <location>
        <begin position="92"/>
        <end position="113"/>
    </location>
</feature>
<feature type="transmembrane region" description="Helical" evidence="1">
    <location>
        <begin position="38"/>
        <end position="55"/>
    </location>
</feature>
<dbReference type="EMBL" id="JBDODL010000751">
    <property type="protein sequence ID" value="MES1920584.1"/>
    <property type="molecule type" value="Genomic_DNA"/>
</dbReference>
<evidence type="ECO:0000256" key="1">
    <source>
        <dbReference type="SAM" id="Phobius"/>
    </source>
</evidence>
<keyword evidence="1" id="KW-1133">Transmembrane helix</keyword>
<keyword evidence="1" id="KW-0812">Transmembrane</keyword>
<feature type="transmembrane region" description="Helical" evidence="1">
    <location>
        <begin position="119"/>
        <end position="140"/>
    </location>
</feature>
<name>A0ABV2ALQ0_9EUKA</name>
<sequence length="210" mass="23749">MRTDGLILAVISLVFALFALLYGIAVHLKEKDESIKEVFIFFIALNLFASFGIWMKKAFSGDLPFEAEPILMFLPIVALTLLYLNWIKTFNFAVNVFVLIAFFGLIVDMILIIVHSDPFFVGMHIIPVICLVYVVARVYYSDRNLKDYLFRFNIALTFQMITYATSCAVKVYVDKGSYKTTNVVSGGIFLATNVPILLSFVAAEVTKIMY</sequence>
<evidence type="ECO:0000313" key="2">
    <source>
        <dbReference type="EMBL" id="MES1920584.1"/>
    </source>
</evidence>
<keyword evidence="3" id="KW-1185">Reference proteome</keyword>
<feature type="transmembrane region" description="Helical" evidence="1">
    <location>
        <begin position="67"/>
        <end position="85"/>
    </location>
</feature>